<feature type="transmembrane region" description="Helical" evidence="1">
    <location>
        <begin position="179"/>
        <end position="198"/>
    </location>
</feature>
<name>A0A1H1LV44_9CELL</name>
<feature type="transmembrane region" description="Helical" evidence="1">
    <location>
        <begin position="292"/>
        <end position="311"/>
    </location>
</feature>
<feature type="transmembrane region" description="Helical" evidence="1">
    <location>
        <begin position="57"/>
        <end position="78"/>
    </location>
</feature>
<dbReference type="EMBL" id="LT629776">
    <property type="protein sequence ID" value="SDR78287.1"/>
    <property type="molecule type" value="Genomic_DNA"/>
</dbReference>
<keyword evidence="1" id="KW-0812">Transmembrane</keyword>
<dbReference type="RefSeq" id="WP_083371116.1">
    <property type="nucleotide sequence ID" value="NZ_LT629776.1"/>
</dbReference>
<keyword evidence="3" id="KW-1185">Reference proteome</keyword>
<feature type="transmembrane region" description="Helical" evidence="1">
    <location>
        <begin position="268"/>
        <end position="286"/>
    </location>
</feature>
<evidence type="ECO:0000256" key="1">
    <source>
        <dbReference type="SAM" id="Phobius"/>
    </source>
</evidence>
<dbReference type="AlphaFoldDB" id="A0A1H1LV44"/>
<dbReference type="Proteomes" id="UP000185663">
    <property type="component" value="Chromosome I"/>
</dbReference>
<accession>A0A1H1LV44</accession>
<keyword evidence="1" id="KW-0472">Membrane</keyword>
<protein>
    <submittedName>
        <fullName evidence="2">Uncharacterized protein</fullName>
    </submittedName>
</protein>
<dbReference type="OrthoDB" id="5149006at2"/>
<keyword evidence="1" id="KW-1133">Transmembrane helix</keyword>
<sequence length="430" mass="45296">MAGTSIDDAFIDEVKVDLGTVLADPLDGPGVRPGTFAEAVDQHVAAMNVLARRDEGLLRLLVSGLFVGAGMLFLALLGREAQEVSDGRGSVAGLVPFVVLLVLLAGGWLAYRRRWTAVRRARGRWARSLHLPGVQDLPAGDPAADASSPFRTRRWPDAEVVSSTSRDGWKIDPMSPGQLARLVVYPFAAIFGAVLLAAAAEGGLTDWRGALAPGLLLLATASGSVRYWRRFVDAQRVRELIADDVVRWRAWRSVHGIGALPVVRPGSVCWPLATLPLVLVAVPGIVTSSVLVLVISAPVVLVPWVVLVVTHRRRAASRASRRAADLAATGAAELVDLVPDDVAPLGPTTAPPGEVTVAAVGDCLVLRPAGASADLTVPGAEVAAVVLGVPRLMRPRQVWLMLADGSQICGTTYRPAGLRQVARALAVPTL</sequence>
<reference evidence="2 3" key="1">
    <citation type="submission" date="2016-10" db="EMBL/GenBank/DDBJ databases">
        <authorList>
            <person name="de Groot N.N."/>
        </authorList>
    </citation>
    <scope>NUCLEOTIDE SEQUENCE [LARGE SCALE GENOMIC DNA]</scope>
    <source>
        <strain evidence="2 3">DSM 22126</strain>
    </source>
</reference>
<proteinExistence type="predicted"/>
<dbReference type="STRING" id="545619.SAMN04489860_0037"/>
<feature type="transmembrane region" description="Helical" evidence="1">
    <location>
        <begin position="210"/>
        <end position="228"/>
    </location>
</feature>
<gene>
    <name evidence="2" type="ORF">SAMN04489860_0037</name>
</gene>
<organism evidence="2 3">
    <name type="scientific">Paraoerskovia marina</name>
    <dbReference type="NCBI Taxonomy" id="545619"/>
    <lineage>
        <taxon>Bacteria</taxon>
        <taxon>Bacillati</taxon>
        <taxon>Actinomycetota</taxon>
        <taxon>Actinomycetes</taxon>
        <taxon>Micrococcales</taxon>
        <taxon>Cellulomonadaceae</taxon>
        <taxon>Paraoerskovia</taxon>
    </lineage>
</organism>
<feature type="transmembrane region" description="Helical" evidence="1">
    <location>
        <begin position="90"/>
        <end position="111"/>
    </location>
</feature>
<evidence type="ECO:0000313" key="2">
    <source>
        <dbReference type="EMBL" id="SDR78287.1"/>
    </source>
</evidence>
<evidence type="ECO:0000313" key="3">
    <source>
        <dbReference type="Proteomes" id="UP000185663"/>
    </source>
</evidence>